<comment type="caution">
    <text evidence="2">The sequence shown here is derived from an EMBL/GenBank/DDBJ whole genome shotgun (WGS) entry which is preliminary data.</text>
</comment>
<organism evidence="2 3">
    <name type="scientific">Corallococcus caeni</name>
    <dbReference type="NCBI Taxonomy" id="3082388"/>
    <lineage>
        <taxon>Bacteria</taxon>
        <taxon>Pseudomonadati</taxon>
        <taxon>Myxococcota</taxon>
        <taxon>Myxococcia</taxon>
        <taxon>Myxococcales</taxon>
        <taxon>Cystobacterineae</taxon>
        <taxon>Myxococcaceae</taxon>
        <taxon>Corallococcus</taxon>
    </lineage>
</organism>
<reference evidence="2 3" key="1">
    <citation type="journal article" date="2024" name="Arch. Microbiol.">
        <title>Corallococcus caeni sp. nov., a novel myxobacterium isolated from activated sludge.</title>
        <authorList>
            <person name="Tomita S."/>
            <person name="Nakai R."/>
            <person name="Kuroda K."/>
            <person name="Kurashita H."/>
            <person name="Hatamoto M."/>
            <person name="Yamaguchi T."/>
            <person name="Narihiro T."/>
        </authorList>
    </citation>
    <scope>NUCLEOTIDE SEQUENCE [LARGE SCALE GENOMIC DNA]</scope>
    <source>
        <strain evidence="2 3">NO1</strain>
    </source>
</reference>
<evidence type="ECO:0000313" key="3">
    <source>
        <dbReference type="Proteomes" id="UP001342631"/>
    </source>
</evidence>
<evidence type="ECO:0000256" key="1">
    <source>
        <dbReference type="SAM" id="MobiDB-lite"/>
    </source>
</evidence>
<accession>A0ABQ6QRP0</accession>
<feature type="region of interest" description="Disordered" evidence="1">
    <location>
        <begin position="1"/>
        <end position="48"/>
    </location>
</feature>
<keyword evidence="3" id="KW-1185">Reference proteome</keyword>
<sequence>MNQVAGTKTTPATKGGEAARKATEKPKKRRPDAILKGPAAQKPPAPRTPLIIPTTDVSAWGVNEALSLQVVSPLQARYSLENPGTAGVNVKLTLPDTVPGLPQHVVQHANVRGLSLYTPEFFKSLSSIERACRLGSSTARIEHVGESGKNVTASLRFQEWDLRTKRLGLSGFRTEPAASRERGWARARRRGSSNARGRVPAAGW</sequence>
<evidence type="ECO:0000313" key="2">
    <source>
        <dbReference type="EMBL" id="GMU06693.1"/>
    </source>
</evidence>
<protein>
    <submittedName>
        <fullName evidence="2">Uncharacterized protein</fullName>
    </submittedName>
</protein>
<name>A0ABQ6QRP0_9BACT</name>
<feature type="region of interest" description="Disordered" evidence="1">
    <location>
        <begin position="178"/>
        <end position="204"/>
    </location>
</feature>
<gene>
    <name evidence="2" type="ORF">ASNO1_29460</name>
</gene>
<feature type="compositionally biased region" description="Low complexity" evidence="1">
    <location>
        <begin position="1"/>
        <end position="16"/>
    </location>
</feature>
<proteinExistence type="predicted"/>
<dbReference type="EMBL" id="BTTX01000003">
    <property type="protein sequence ID" value="GMU06693.1"/>
    <property type="molecule type" value="Genomic_DNA"/>
</dbReference>
<dbReference type="Proteomes" id="UP001342631">
    <property type="component" value="Unassembled WGS sequence"/>
</dbReference>